<keyword evidence="1" id="KW-0472">Membrane</keyword>
<dbReference type="EMBL" id="BGPR01047252">
    <property type="protein sequence ID" value="GBO24265.1"/>
    <property type="molecule type" value="Genomic_DNA"/>
</dbReference>
<evidence type="ECO:0000313" key="2">
    <source>
        <dbReference type="EMBL" id="GBO24239.1"/>
    </source>
</evidence>
<gene>
    <name evidence="2" type="ORF">AVEN_84307_1</name>
    <name evidence="3" type="ORF">AVEN_98316_1</name>
</gene>
<dbReference type="EMBL" id="BGPR01047222">
    <property type="protein sequence ID" value="GBO24239.1"/>
    <property type="molecule type" value="Genomic_DNA"/>
</dbReference>
<evidence type="ECO:0000256" key="1">
    <source>
        <dbReference type="SAM" id="Phobius"/>
    </source>
</evidence>
<comment type="caution">
    <text evidence="3">The sequence shown here is derived from an EMBL/GenBank/DDBJ whole genome shotgun (WGS) entry which is preliminary data.</text>
</comment>
<evidence type="ECO:0000313" key="3">
    <source>
        <dbReference type="EMBL" id="GBO24265.1"/>
    </source>
</evidence>
<keyword evidence="4" id="KW-1185">Reference proteome</keyword>
<organism evidence="3 4">
    <name type="scientific">Araneus ventricosus</name>
    <name type="common">Orbweaver spider</name>
    <name type="synonym">Epeira ventricosa</name>
    <dbReference type="NCBI Taxonomy" id="182803"/>
    <lineage>
        <taxon>Eukaryota</taxon>
        <taxon>Metazoa</taxon>
        <taxon>Ecdysozoa</taxon>
        <taxon>Arthropoda</taxon>
        <taxon>Chelicerata</taxon>
        <taxon>Arachnida</taxon>
        <taxon>Araneae</taxon>
        <taxon>Araneomorphae</taxon>
        <taxon>Entelegynae</taxon>
        <taxon>Araneoidea</taxon>
        <taxon>Araneidae</taxon>
        <taxon>Araneus</taxon>
    </lineage>
</organism>
<dbReference type="AlphaFoldDB" id="A0A4Y2VG44"/>
<proteinExistence type="predicted"/>
<feature type="transmembrane region" description="Helical" evidence="1">
    <location>
        <begin position="38"/>
        <end position="57"/>
    </location>
</feature>
<reference evidence="3 4" key="1">
    <citation type="journal article" date="2019" name="Sci. Rep.">
        <title>Orb-weaving spider Araneus ventricosus genome elucidates the spidroin gene catalogue.</title>
        <authorList>
            <person name="Kono N."/>
            <person name="Nakamura H."/>
            <person name="Ohtoshi R."/>
            <person name="Moran D.A.P."/>
            <person name="Shinohara A."/>
            <person name="Yoshida Y."/>
            <person name="Fujiwara M."/>
            <person name="Mori M."/>
            <person name="Tomita M."/>
            <person name="Arakawa K."/>
        </authorList>
    </citation>
    <scope>NUCLEOTIDE SEQUENCE [LARGE SCALE GENOMIC DNA]</scope>
</reference>
<keyword evidence="1" id="KW-1133">Transmembrane helix</keyword>
<dbReference type="Proteomes" id="UP000499080">
    <property type="component" value="Unassembled WGS sequence"/>
</dbReference>
<keyword evidence="1" id="KW-0812">Transmembrane</keyword>
<sequence length="109" mass="12872">MALEHFFEAHFTLDGTVNIQNCRIWSTGSPNVMHEQSLITLLYGVVLLLISILVPFLQGEQSSWSQWCSITGSRYYDLLQQQVIPFLQERQCLFRDYRLHARWWCTPSY</sequence>
<dbReference type="OrthoDB" id="7978461at2759"/>
<evidence type="ECO:0000313" key="4">
    <source>
        <dbReference type="Proteomes" id="UP000499080"/>
    </source>
</evidence>
<protein>
    <submittedName>
        <fullName evidence="3">Uncharacterized protein</fullName>
    </submittedName>
</protein>
<name>A0A4Y2VG44_ARAVE</name>
<accession>A0A4Y2VG44</accession>